<evidence type="ECO:0000256" key="3">
    <source>
        <dbReference type="ARBA" id="ARBA00004763"/>
    </source>
</evidence>
<reference evidence="10 11" key="1">
    <citation type="submission" date="2022-12" db="EMBL/GenBank/DDBJ databases">
        <title>Polyphasic characterization of Geotalea uranireducens NIT-SL11 newly isolated from a complex of sewage sludge and microbially reduced graphene oxide.</title>
        <authorList>
            <person name="Xie L."/>
            <person name="Yoshida N."/>
            <person name="Meng L."/>
        </authorList>
    </citation>
    <scope>NUCLEOTIDE SEQUENCE [LARGE SCALE GENOMIC DNA]</scope>
    <source>
        <strain evidence="10 11">NIT-SL11</strain>
    </source>
</reference>
<evidence type="ECO:0000256" key="1">
    <source>
        <dbReference type="ARBA" id="ARBA00000012"/>
    </source>
</evidence>
<organism evidence="10 11">
    <name type="scientific">Geotalea uraniireducens</name>
    <dbReference type="NCBI Taxonomy" id="351604"/>
    <lineage>
        <taxon>Bacteria</taxon>
        <taxon>Pseudomonadati</taxon>
        <taxon>Thermodesulfobacteriota</taxon>
        <taxon>Desulfuromonadia</taxon>
        <taxon>Geobacterales</taxon>
        <taxon>Geobacteraceae</taxon>
        <taxon>Geotalea</taxon>
    </lineage>
</organism>
<dbReference type="Proteomes" id="UP001317705">
    <property type="component" value="Chromosome"/>
</dbReference>
<dbReference type="Pfam" id="PF00809">
    <property type="entry name" value="Pterin_bind"/>
    <property type="match status" value="1"/>
</dbReference>
<dbReference type="InterPro" id="IPR006390">
    <property type="entry name" value="DHP_synth_dom"/>
</dbReference>
<gene>
    <name evidence="10" type="ORF">GURASL_23080</name>
</gene>
<sequence length="401" mass="42424">MNFSVRELSPATLRASDGCIFSGSEIPAELREFAAQALTRLLLVEGPAGEWEGLLRAGVSAAGGRACFLATAPRVRILLALSEIGLGWLDADFSGQAAVPSPLSAELHRLLVDDTTSSGHWSFSGRTMAVSARPCIMGVLNVTPDSFSDGNRFFDLDRALDHALEMVAEGADIIDIGGESTRPDAAPVAEDEELRRVVPVVAKLAEQVTVPLSIDTYKAAVARESLQAGASIINDISGLTFDPEMAAVVAAGNAGLVVMHTRGRPPEMQYNTVYDDLISEVIEALKTSLQCACSAGIPAERIVVDPGLGFGKSLEGNLAILNRLDEFACLGRPVLIGTSRKSFVGAVLKRNSSDRLFGTAATVALGVAKGATIFRVHDVKAMRDVADMAFAVTQSRTGEWR</sequence>
<dbReference type="RefSeq" id="WP_348835168.1">
    <property type="nucleotide sequence ID" value="NZ_AP027151.1"/>
</dbReference>
<feature type="domain" description="Pterin-binding" evidence="9">
    <location>
        <begin position="134"/>
        <end position="387"/>
    </location>
</feature>
<dbReference type="PROSITE" id="PS00793">
    <property type="entry name" value="DHPS_2"/>
    <property type="match status" value="1"/>
</dbReference>
<name>A0ABM8EM42_9BACT</name>
<keyword evidence="11" id="KW-1185">Reference proteome</keyword>
<dbReference type="CDD" id="cd00739">
    <property type="entry name" value="DHPS"/>
    <property type="match status" value="1"/>
</dbReference>
<dbReference type="PROSITE" id="PS50972">
    <property type="entry name" value="PTERIN_BINDING"/>
    <property type="match status" value="1"/>
</dbReference>
<evidence type="ECO:0000256" key="8">
    <source>
        <dbReference type="ARBA" id="ARBA00022909"/>
    </source>
</evidence>
<dbReference type="InterPro" id="IPR045031">
    <property type="entry name" value="DHP_synth-like"/>
</dbReference>
<comment type="pathway">
    <text evidence="3">Cofactor biosynthesis; tetrahydrofolate biosynthesis; 7,8-dihydrofolate from 2-amino-4-hydroxy-6-hydroxymethyl-7,8-dihydropteridine diphosphate and 4-aminobenzoate: step 1/2.</text>
</comment>
<evidence type="ECO:0000256" key="6">
    <source>
        <dbReference type="ARBA" id="ARBA00022723"/>
    </source>
</evidence>
<evidence type="ECO:0000256" key="5">
    <source>
        <dbReference type="ARBA" id="ARBA00022679"/>
    </source>
</evidence>
<keyword evidence="5" id="KW-0808">Transferase</keyword>
<dbReference type="EMBL" id="AP027151">
    <property type="protein sequence ID" value="BDV43385.1"/>
    <property type="molecule type" value="Genomic_DNA"/>
</dbReference>
<evidence type="ECO:0000256" key="2">
    <source>
        <dbReference type="ARBA" id="ARBA00001946"/>
    </source>
</evidence>
<dbReference type="Gene3D" id="3.20.20.20">
    <property type="entry name" value="Dihydropteroate synthase-like"/>
    <property type="match status" value="1"/>
</dbReference>
<dbReference type="PANTHER" id="PTHR20941">
    <property type="entry name" value="FOLATE SYNTHESIS PROTEINS"/>
    <property type="match status" value="1"/>
</dbReference>
<keyword evidence="6" id="KW-0479">Metal-binding</keyword>
<dbReference type="SUPFAM" id="SSF51717">
    <property type="entry name" value="Dihydropteroate synthetase-like"/>
    <property type="match status" value="1"/>
</dbReference>
<evidence type="ECO:0000256" key="7">
    <source>
        <dbReference type="ARBA" id="ARBA00022842"/>
    </source>
</evidence>
<keyword evidence="7" id="KW-0460">Magnesium</keyword>
<evidence type="ECO:0000313" key="10">
    <source>
        <dbReference type="EMBL" id="BDV43385.1"/>
    </source>
</evidence>
<dbReference type="InterPro" id="IPR000489">
    <property type="entry name" value="Pterin-binding_dom"/>
</dbReference>
<accession>A0ABM8EM42</accession>
<evidence type="ECO:0000256" key="4">
    <source>
        <dbReference type="ARBA" id="ARBA00012458"/>
    </source>
</evidence>
<comment type="cofactor">
    <cofactor evidence="2">
        <name>Mg(2+)</name>
        <dbReference type="ChEBI" id="CHEBI:18420"/>
    </cofactor>
</comment>
<proteinExistence type="predicted"/>
<keyword evidence="8" id="KW-0289">Folate biosynthesis</keyword>
<dbReference type="EC" id="2.5.1.15" evidence="4"/>
<dbReference type="NCBIfam" id="TIGR01496">
    <property type="entry name" value="DHPS"/>
    <property type="match status" value="1"/>
</dbReference>
<protein>
    <recommendedName>
        <fullName evidence="4">dihydropteroate synthase</fullName>
        <ecNumber evidence="4">2.5.1.15</ecNumber>
    </recommendedName>
</protein>
<evidence type="ECO:0000313" key="11">
    <source>
        <dbReference type="Proteomes" id="UP001317705"/>
    </source>
</evidence>
<dbReference type="PANTHER" id="PTHR20941:SF1">
    <property type="entry name" value="FOLIC ACID SYNTHESIS PROTEIN FOL1"/>
    <property type="match status" value="1"/>
</dbReference>
<dbReference type="InterPro" id="IPR011005">
    <property type="entry name" value="Dihydropteroate_synth-like_sf"/>
</dbReference>
<evidence type="ECO:0000259" key="9">
    <source>
        <dbReference type="PROSITE" id="PS50972"/>
    </source>
</evidence>
<comment type="catalytic activity">
    <reaction evidence="1">
        <text>(7,8-dihydropterin-6-yl)methyl diphosphate + 4-aminobenzoate = 7,8-dihydropteroate + diphosphate</text>
        <dbReference type="Rhea" id="RHEA:19949"/>
        <dbReference type="ChEBI" id="CHEBI:17836"/>
        <dbReference type="ChEBI" id="CHEBI:17839"/>
        <dbReference type="ChEBI" id="CHEBI:33019"/>
        <dbReference type="ChEBI" id="CHEBI:72950"/>
        <dbReference type="EC" id="2.5.1.15"/>
    </reaction>
</comment>